<sequence>MNRTKLLSVLLGTALTLTACSGSKSGGESTSAAPSSKPKETPTVTIMMVGDISYPDDNIINKEIMKRTGVNVKWMFVPVGDFTTKLNTLIASNDLPDIIHNQDPKKVKELATNKMIVPLDDLLAKYGKNIKENKSDVLKGVNMINGKVYSIPQARDLGGESVAIRKDWLDKLGLKVPTNLDEYYTALKAFKEKDPDGNGKNDTVPLGVTMDYIKTMNHIFGAYGVPFDAAKERGRYIDGKVLPAFLQPGFLDAIKYYNKLYKEGLMEPDFSTIKAIPTYTKLWTGNVGTFNFQPPGTTQNWITRYTENPKPTFAYTVIKGPNGVGGQTKSYKEDGGPFVTLSANSKNPEAAMKVMDFLISDEGDKLTFCGIEGTHYKSVNNQCQYMDPFTDAVKQRNDGVQVYYGLMYRVNGAELRNFNELTKQGIQIARDAQLTDAHLSEIPEVEIAQGKIMLDIVKEFIAGGIVSKGNLDQEYETYKKKYLDAGGTKWIDQATAIYKKDNNIK</sequence>
<feature type="chain" id="PRO_5041688922" evidence="7">
    <location>
        <begin position="22"/>
        <end position="505"/>
    </location>
</feature>
<dbReference type="PANTHER" id="PTHR43649">
    <property type="entry name" value="ARABINOSE-BINDING PROTEIN-RELATED"/>
    <property type="match status" value="1"/>
</dbReference>
<dbReference type="InterPro" id="IPR006059">
    <property type="entry name" value="SBP"/>
</dbReference>
<feature type="compositionally biased region" description="Polar residues" evidence="6">
    <location>
        <begin position="21"/>
        <end position="34"/>
    </location>
</feature>
<dbReference type="EMBL" id="CP130319">
    <property type="protein sequence ID" value="WNR42972.1"/>
    <property type="molecule type" value="Genomic_DNA"/>
</dbReference>
<dbReference type="SUPFAM" id="SSF53850">
    <property type="entry name" value="Periplasmic binding protein-like II"/>
    <property type="match status" value="1"/>
</dbReference>
<proteinExistence type="predicted"/>
<gene>
    <name evidence="8" type="ORF">MJB10_17850</name>
</gene>
<dbReference type="Proteomes" id="UP001304650">
    <property type="component" value="Chromosome"/>
</dbReference>
<organism evidence="8 9">
    <name type="scientific">Paenibacillus roseopurpureus</name>
    <dbReference type="NCBI Taxonomy" id="2918901"/>
    <lineage>
        <taxon>Bacteria</taxon>
        <taxon>Bacillati</taxon>
        <taxon>Bacillota</taxon>
        <taxon>Bacilli</taxon>
        <taxon>Bacillales</taxon>
        <taxon>Paenibacillaceae</taxon>
        <taxon>Paenibacillus</taxon>
    </lineage>
</organism>
<dbReference type="RefSeq" id="WP_314796852.1">
    <property type="nucleotide sequence ID" value="NZ_CP130319.1"/>
</dbReference>
<keyword evidence="9" id="KW-1185">Reference proteome</keyword>
<evidence type="ECO:0000256" key="6">
    <source>
        <dbReference type="SAM" id="MobiDB-lite"/>
    </source>
</evidence>
<feature type="signal peptide" evidence="7">
    <location>
        <begin position="1"/>
        <end position="21"/>
    </location>
</feature>
<dbReference type="Gene3D" id="3.40.190.10">
    <property type="entry name" value="Periplasmic binding protein-like II"/>
    <property type="match status" value="2"/>
</dbReference>
<evidence type="ECO:0000256" key="7">
    <source>
        <dbReference type="SAM" id="SignalP"/>
    </source>
</evidence>
<dbReference type="Pfam" id="PF01547">
    <property type="entry name" value="SBP_bac_1"/>
    <property type="match status" value="1"/>
</dbReference>
<dbReference type="KEGG" id="proo:MJB10_17850"/>
<reference evidence="8" key="1">
    <citation type="submission" date="2022-02" db="EMBL/GenBank/DDBJ databases">
        <title>Paenibacillus sp. MBLB1832 Whole Genome Shotgun Sequencing.</title>
        <authorList>
            <person name="Hwang C.Y."/>
            <person name="Cho E.-S."/>
            <person name="Seo M.-J."/>
        </authorList>
    </citation>
    <scope>NUCLEOTIDE SEQUENCE</scope>
    <source>
        <strain evidence="8">MBLB1832</strain>
    </source>
</reference>
<evidence type="ECO:0000256" key="4">
    <source>
        <dbReference type="ARBA" id="ARBA00023139"/>
    </source>
</evidence>
<keyword evidence="4" id="KW-0564">Palmitate</keyword>
<dbReference type="PROSITE" id="PS51257">
    <property type="entry name" value="PROKAR_LIPOPROTEIN"/>
    <property type="match status" value="1"/>
</dbReference>
<dbReference type="AlphaFoldDB" id="A0AA96LKV8"/>
<keyword evidence="2 7" id="KW-0732">Signal</keyword>
<evidence type="ECO:0000313" key="8">
    <source>
        <dbReference type="EMBL" id="WNR42972.1"/>
    </source>
</evidence>
<keyword evidence="3" id="KW-0472">Membrane</keyword>
<dbReference type="InterPro" id="IPR050490">
    <property type="entry name" value="Bact_solute-bd_prot1"/>
</dbReference>
<evidence type="ECO:0000313" key="9">
    <source>
        <dbReference type="Proteomes" id="UP001304650"/>
    </source>
</evidence>
<evidence type="ECO:0000256" key="2">
    <source>
        <dbReference type="ARBA" id="ARBA00022729"/>
    </source>
</evidence>
<evidence type="ECO:0000256" key="3">
    <source>
        <dbReference type="ARBA" id="ARBA00023136"/>
    </source>
</evidence>
<keyword evidence="1" id="KW-1003">Cell membrane</keyword>
<feature type="region of interest" description="Disordered" evidence="6">
    <location>
        <begin position="21"/>
        <end position="41"/>
    </location>
</feature>
<protein>
    <submittedName>
        <fullName evidence="8">Extracellular solute-binding protein</fullName>
    </submittedName>
</protein>
<evidence type="ECO:0000256" key="1">
    <source>
        <dbReference type="ARBA" id="ARBA00022475"/>
    </source>
</evidence>
<keyword evidence="5" id="KW-0449">Lipoprotein</keyword>
<name>A0AA96LKV8_9BACL</name>
<dbReference type="PANTHER" id="PTHR43649:SF33">
    <property type="entry name" value="POLYGALACTURONAN_RHAMNOGALACTURONAN-BINDING PROTEIN YTCQ"/>
    <property type="match status" value="1"/>
</dbReference>
<accession>A0AA96LKV8</accession>
<evidence type="ECO:0000256" key="5">
    <source>
        <dbReference type="ARBA" id="ARBA00023288"/>
    </source>
</evidence>